<evidence type="ECO:0000313" key="3">
    <source>
        <dbReference type="Proteomes" id="UP000634136"/>
    </source>
</evidence>
<dbReference type="EMBL" id="JAAIUW010000013">
    <property type="protein sequence ID" value="KAF7804683.1"/>
    <property type="molecule type" value="Genomic_DNA"/>
</dbReference>
<organism evidence="2 3">
    <name type="scientific">Senna tora</name>
    <dbReference type="NCBI Taxonomy" id="362788"/>
    <lineage>
        <taxon>Eukaryota</taxon>
        <taxon>Viridiplantae</taxon>
        <taxon>Streptophyta</taxon>
        <taxon>Embryophyta</taxon>
        <taxon>Tracheophyta</taxon>
        <taxon>Spermatophyta</taxon>
        <taxon>Magnoliopsida</taxon>
        <taxon>eudicotyledons</taxon>
        <taxon>Gunneridae</taxon>
        <taxon>Pentapetalae</taxon>
        <taxon>rosids</taxon>
        <taxon>fabids</taxon>
        <taxon>Fabales</taxon>
        <taxon>Fabaceae</taxon>
        <taxon>Caesalpinioideae</taxon>
        <taxon>Cassia clade</taxon>
        <taxon>Senna</taxon>
    </lineage>
</organism>
<dbReference type="AlphaFoldDB" id="A0A834SIB6"/>
<gene>
    <name evidence="2" type="ORF">G2W53_043794</name>
</gene>
<proteinExistence type="predicted"/>
<name>A0A834SIB6_9FABA</name>
<evidence type="ECO:0000256" key="1">
    <source>
        <dbReference type="SAM" id="MobiDB-lite"/>
    </source>
</evidence>
<keyword evidence="3" id="KW-1185">Reference proteome</keyword>
<reference evidence="2" key="1">
    <citation type="submission" date="2020-09" db="EMBL/GenBank/DDBJ databases">
        <title>Genome-Enabled Discovery of Anthraquinone Biosynthesis in Senna tora.</title>
        <authorList>
            <person name="Kang S.-H."/>
            <person name="Pandey R.P."/>
            <person name="Lee C.-M."/>
            <person name="Sim J.-S."/>
            <person name="Jeong J.-T."/>
            <person name="Choi B.-S."/>
            <person name="Jung M."/>
            <person name="Ginzburg D."/>
            <person name="Zhao K."/>
            <person name="Won S.Y."/>
            <person name="Oh T.-J."/>
            <person name="Yu Y."/>
            <person name="Kim N.-H."/>
            <person name="Lee O.R."/>
            <person name="Lee T.-H."/>
            <person name="Bashyal P."/>
            <person name="Kim T.-S."/>
            <person name="Lee W.-H."/>
            <person name="Kawkins C."/>
            <person name="Kim C.-K."/>
            <person name="Kim J.S."/>
            <person name="Ahn B.O."/>
            <person name="Rhee S.Y."/>
            <person name="Sohng J.K."/>
        </authorList>
    </citation>
    <scope>NUCLEOTIDE SEQUENCE</scope>
    <source>
        <tissue evidence="2">Leaf</tissue>
    </source>
</reference>
<accession>A0A834SIB6</accession>
<comment type="caution">
    <text evidence="2">The sequence shown here is derived from an EMBL/GenBank/DDBJ whole genome shotgun (WGS) entry which is preliminary data.</text>
</comment>
<sequence length="23" mass="2503">MSVATEERRMHGEVGLDDGDGIK</sequence>
<dbReference type="Proteomes" id="UP000634136">
    <property type="component" value="Unassembled WGS sequence"/>
</dbReference>
<evidence type="ECO:0000313" key="2">
    <source>
        <dbReference type="EMBL" id="KAF7804683.1"/>
    </source>
</evidence>
<feature type="region of interest" description="Disordered" evidence="1">
    <location>
        <begin position="1"/>
        <end position="23"/>
    </location>
</feature>
<protein>
    <submittedName>
        <fullName evidence="2">Uncharacterized protein</fullName>
    </submittedName>
</protein>